<evidence type="ECO:0000313" key="34">
    <source>
        <dbReference type="Proteomes" id="UP000358366"/>
    </source>
</evidence>
<dbReference type="Proteomes" id="UP000261055">
    <property type="component" value="Unassembled WGS sequence"/>
</dbReference>
<evidence type="ECO:0000313" key="23">
    <source>
        <dbReference type="Proteomes" id="UP000266376"/>
    </source>
</evidence>
<evidence type="ECO:0000313" key="4">
    <source>
        <dbReference type="EMBL" id="RGK50181.1"/>
    </source>
</evidence>
<dbReference type="Proteomes" id="UP000284742">
    <property type="component" value="Unassembled WGS sequence"/>
</dbReference>
<reference evidence="2 35" key="3">
    <citation type="submission" date="2020-04" db="EMBL/GenBank/DDBJ databases">
        <authorList>
            <person name="Hitch T.C.A."/>
            <person name="Wylensek D."/>
            <person name="Clavel T."/>
        </authorList>
    </citation>
    <scope>NUCLEOTIDE SEQUENCE [LARGE SCALE GENOMIC DNA]</scope>
    <source>
        <strain evidence="2 35">BSM-383-APC-5F</strain>
    </source>
</reference>
<evidence type="ECO:0000313" key="25">
    <source>
        <dbReference type="Proteomes" id="UP000283630"/>
    </source>
</evidence>
<evidence type="ECO:0000313" key="24">
    <source>
        <dbReference type="Proteomes" id="UP000283325"/>
    </source>
</evidence>
<dbReference type="EMBL" id="QSFS01000006">
    <property type="protein sequence ID" value="RHA70753.1"/>
    <property type="molecule type" value="Genomic_DNA"/>
</dbReference>
<evidence type="ECO:0000313" key="30">
    <source>
        <dbReference type="Proteomes" id="UP000285642"/>
    </source>
</evidence>
<dbReference type="EMBL" id="QSGQ01000001">
    <property type="protein sequence ID" value="RHB43024.1"/>
    <property type="molecule type" value="Genomic_DNA"/>
</dbReference>
<evidence type="ECO:0000313" key="20">
    <source>
        <dbReference type="Proteomes" id="UP000261055"/>
    </source>
</evidence>
<dbReference type="InterPro" id="IPR025664">
    <property type="entry name" value="Spore_III_AC/AD"/>
</dbReference>
<dbReference type="Proteomes" id="UP000284883">
    <property type="component" value="Unassembled WGS sequence"/>
</dbReference>
<evidence type="ECO:0000256" key="1">
    <source>
        <dbReference type="SAM" id="Phobius"/>
    </source>
</evidence>
<evidence type="ECO:0000313" key="7">
    <source>
        <dbReference type="EMBL" id="RGR60664.1"/>
    </source>
</evidence>
<evidence type="ECO:0000313" key="13">
    <source>
        <dbReference type="EMBL" id="RHC10559.1"/>
    </source>
</evidence>
<evidence type="ECO:0000313" key="10">
    <source>
        <dbReference type="EMBL" id="RGW52423.1"/>
    </source>
</evidence>
<dbReference type="Proteomes" id="UP000266376">
    <property type="component" value="Unassembled WGS sequence"/>
</dbReference>
<dbReference type="EMBL" id="QRNS01000017">
    <property type="protein sequence ID" value="RHK62058.1"/>
    <property type="molecule type" value="Genomic_DNA"/>
</dbReference>
<keyword evidence="20" id="KW-1185">Reference proteome</keyword>
<organism evidence="3 19">
    <name type="scientific">Dorea formicigenerans</name>
    <dbReference type="NCBI Taxonomy" id="39486"/>
    <lineage>
        <taxon>Bacteria</taxon>
        <taxon>Bacillati</taxon>
        <taxon>Bacillota</taxon>
        <taxon>Clostridia</taxon>
        <taxon>Lachnospirales</taxon>
        <taxon>Lachnospiraceae</taxon>
        <taxon>Dorea</taxon>
    </lineage>
</organism>
<evidence type="ECO:0000313" key="31">
    <source>
        <dbReference type="Proteomes" id="UP000285652"/>
    </source>
</evidence>
<dbReference type="EMBL" id="QSQQ01000002">
    <property type="protein sequence ID" value="RGK50181.1"/>
    <property type="molecule type" value="Genomic_DNA"/>
</dbReference>
<evidence type="ECO:0000313" key="19">
    <source>
        <dbReference type="Proteomes" id="UP000260664"/>
    </source>
</evidence>
<reference evidence="18 34" key="2">
    <citation type="submission" date="2019-07" db="EMBL/GenBank/DDBJ databases">
        <authorList>
            <person name="Hibberd C M."/>
            <person name="Gehrig L. J."/>
            <person name="Chang H.-W."/>
            <person name="Venkatesh S."/>
        </authorList>
    </citation>
    <scope>NUCLEOTIDE SEQUENCE [LARGE SCALE GENOMIC DNA]</scope>
    <source>
        <strain evidence="18">Dorea_formicigenerans_SSTS_Bg7063</strain>
    </source>
</reference>
<dbReference type="AlphaFoldDB" id="A0A3E4F9J3"/>
<name>A0A3E4F9J3_9FIRM</name>
<evidence type="ECO:0000313" key="22">
    <source>
        <dbReference type="Proteomes" id="UP000261324"/>
    </source>
</evidence>
<feature type="transmembrane region" description="Helical" evidence="1">
    <location>
        <begin position="30"/>
        <end position="51"/>
    </location>
</feature>
<dbReference type="EMBL" id="QRVU01000005">
    <property type="protein sequence ID" value="RGS73215.1"/>
    <property type="molecule type" value="Genomic_DNA"/>
</dbReference>
<dbReference type="Proteomes" id="UP000285642">
    <property type="component" value="Unassembled WGS sequence"/>
</dbReference>
<dbReference type="EMBL" id="JABAFX010000003">
    <property type="protein sequence ID" value="NME56205.1"/>
    <property type="molecule type" value="Genomic_DNA"/>
</dbReference>
<evidence type="ECO:0000313" key="2">
    <source>
        <dbReference type="EMBL" id="NME56205.1"/>
    </source>
</evidence>
<protein>
    <submittedName>
        <fullName evidence="18">Stage III sporulation protein AC/AD protein family protein</fullName>
    </submittedName>
    <submittedName>
        <fullName evidence="3">Stage III sporulation protein AD</fullName>
    </submittedName>
</protein>
<dbReference type="Pfam" id="PF06686">
    <property type="entry name" value="SpoIIIAC"/>
    <property type="match status" value="2"/>
</dbReference>
<evidence type="ECO:0000313" key="11">
    <source>
        <dbReference type="EMBL" id="RHA70753.1"/>
    </source>
</evidence>
<evidence type="ECO:0000313" key="33">
    <source>
        <dbReference type="Proteomes" id="UP000285981"/>
    </source>
</evidence>
<dbReference type="RefSeq" id="WP_005336643.1">
    <property type="nucleotide sequence ID" value="NZ_CABHNI010000027.1"/>
</dbReference>
<dbReference type="Proteomes" id="UP000284152">
    <property type="component" value="Unassembled WGS sequence"/>
</dbReference>
<dbReference type="EMBL" id="QSOI01000002">
    <property type="protein sequence ID" value="RGI86104.1"/>
    <property type="molecule type" value="Genomic_DNA"/>
</dbReference>
<reference evidence="19 20" key="1">
    <citation type="submission" date="2018-08" db="EMBL/GenBank/DDBJ databases">
        <title>A genome reference for cultivated species of the human gut microbiota.</title>
        <authorList>
            <person name="Zou Y."/>
            <person name="Xue W."/>
            <person name="Luo G."/>
        </authorList>
    </citation>
    <scope>NUCLEOTIDE SEQUENCE [LARGE SCALE GENOMIC DNA]</scope>
    <source>
        <strain evidence="10 23">AF12-11</strain>
        <strain evidence="9 25">AF19-4AC</strain>
        <strain evidence="8 33">AF21-25</strain>
        <strain evidence="7 26">AF25-11</strain>
        <strain evidence="17 31">AF31-13BH</strain>
        <strain evidence="16 24">AF36-1BH</strain>
        <strain evidence="15 27">AF42-21</strain>
        <strain evidence="14 32">AM23-7AC</strain>
        <strain evidence="13 28">AM37-5</strain>
        <strain evidence="12 29">AM40-15AC</strain>
        <strain evidence="11 30">AM42-8</strain>
        <strain evidence="6 20">OM02-12</strain>
        <strain evidence="5 22">TF09-3</strain>
        <strain evidence="4 21">TF11-11</strain>
        <strain evidence="3 19">TM09-19AC</strain>
    </source>
</reference>
<dbReference type="EMBL" id="QRQQ01000003">
    <property type="protein sequence ID" value="RHN17404.1"/>
    <property type="molecule type" value="Genomic_DNA"/>
</dbReference>
<dbReference type="Proteomes" id="UP000285652">
    <property type="component" value="Unassembled WGS sequence"/>
</dbReference>
<keyword evidence="1" id="KW-1133">Transmembrane helix</keyword>
<evidence type="ECO:0000313" key="6">
    <source>
        <dbReference type="EMBL" id="RGO55037.1"/>
    </source>
</evidence>
<dbReference type="Proteomes" id="UP000358366">
    <property type="component" value="Unassembled WGS sequence"/>
</dbReference>
<evidence type="ECO:0000313" key="17">
    <source>
        <dbReference type="EMBL" id="RHN17404.1"/>
    </source>
</evidence>
<feature type="transmembrane region" description="Helical" evidence="1">
    <location>
        <begin position="63"/>
        <end position="82"/>
    </location>
</feature>
<dbReference type="Proteomes" id="UP000260664">
    <property type="component" value="Unassembled WGS sequence"/>
</dbReference>
<dbReference type="EMBL" id="QRHN01000001">
    <property type="protein sequence ID" value="RHF80944.1"/>
    <property type="molecule type" value="Genomic_DNA"/>
</dbReference>
<evidence type="ECO:0000313" key="35">
    <source>
        <dbReference type="Proteomes" id="UP000580130"/>
    </source>
</evidence>
<proteinExistence type="predicted"/>
<dbReference type="EMBL" id="QSAJ01000022">
    <property type="protein sequence ID" value="RGW52423.1"/>
    <property type="molecule type" value="Genomic_DNA"/>
</dbReference>
<dbReference type="Proteomes" id="UP000285981">
    <property type="component" value="Unassembled WGS sequence"/>
</dbReference>
<feature type="transmembrane region" description="Helical" evidence="1">
    <location>
        <begin position="102"/>
        <end position="123"/>
    </location>
</feature>
<dbReference type="Proteomes" id="UP000261208">
    <property type="component" value="Unassembled WGS sequence"/>
</dbReference>
<dbReference type="EMBL" id="CABHNI010000027">
    <property type="protein sequence ID" value="VUX06010.1"/>
    <property type="molecule type" value="Genomic_DNA"/>
</dbReference>
<evidence type="ECO:0000313" key="8">
    <source>
        <dbReference type="EMBL" id="RGS73215.1"/>
    </source>
</evidence>
<dbReference type="Proteomes" id="UP000580130">
    <property type="component" value="Unassembled WGS sequence"/>
</dbReference>
<dbReference type="Proteomes" id="UP000285666">
    <property type="component" value="Unassembled WGS sequence"/>
</dbReference>
<evidence type="ECO:0000313" key="9">
    <source>
        <dbReference type="EMBL" id="RGT11447.1"/>
    </source>
</evidence>
<dbReference type="EMBL" id="QSRA01000001">
    <property type="protein sequence ID" value="RGK86530.1"/>
    <property type="molecule type" value="Genomic_DNA"/>
</dbReference>
<dbReference type="Proteomes" id="UP000283652">
    <property type="component" value="Unassembled WGS sequence"/>
</dbReference>
<gene>
    <name evidence="18" type="ORF">DFSSTS7063_01397</name>
    <name evidence="15" type="ORF">DW054_11000</name>
    <name evidence="14" type="ORF">DW658_01445</name>
    <name evidence="13" type="ORF">DW860_00535</name>
    <name evidence="12" type="ORF">DW885_03150</name>
    <name evidence="11" type="ORF">DW924_07055</name>
    <name evidence="10" type="ORF">DWV67_09660</name>
    <name evidence="9" type="ORF">DWX53_03330</name>
    <name evidence="8" type="ORF">DWX78_01625</name>
    <name evidence="7" type="ORF">DWY33_02685</name>
    <name evidence="17" type="ORF">DWZ24_04685</name>
    <name evidence="16" type="ORF">DWZ98_03355</name>
    <name evidence="6" type="ORF">DXB12_01735</name>
    <name evidence="5" type="ORF">DXC93_01510</name>
    <name evidence="4" type="ORF">DXD10_02870</name>
    <name evidence="3" type="ORF">DXD84_01445</name>
    <name evidence="2" type="ORF">HF855_01920</name>
</gene>
<accession>A0A3E4F9J3</accession>
<dbReference type="EMBL" id="QSHK01000001">
    <property type="protein sequence ID" value="RHC10559.1"/>
    <property type="molecule type" value="Genomic_DNA"/>
</dbReference>
<evidence type="ECO:0000313" key="21">
    <source>
        <dbReference type="Proteomes" id="UP000261208"/>
    </source>
</evidence>
<evidence type="ECO:0000313" key="27">
    <source>
        <dbReference type="Proteomes" id="UP000284152"/>
    </source>
</evidence>
<evidence type="ECO:0000313" key="29">
    <source>
        <dbReference type="Proteomes" id="UP000284883"/>
    </source>
</evidence>
<keyword evidence="1" id="KW-0812">Transmembrane</keyword>
<evidence type="ECO:0000313" key="28">
    <source>
        <dbReference type="Proteomes" id="UP000284742"/>
    </source>
</evidence>
<evidence type="ECO:0000313" key="12">
    <source>
        <dbReference type="EMBL" id="RHB43024.1"/>
    </source>
</evidence>
<evidence type="ECO:0000313" key="15">
    <source>
        <dbReference type="EMBL" id="RHK62058.1"/>
    </source>
</evidence>
<evidence type="ECO:0000313" key="16">
    <source>
        <dbReference type="EMBL" id="RHL89853.1"/>
    </source>
</evidence>
<dbReference type="Proteomes" id="UP000283630">
    <property type="component" value="Unassembled WGS sequence"/>
</dbReference>
<dbReference type="Proteomes" id="UP000261324">
    <property type="component" value="Unassembled WGS sequence"/>
</dbReference>
<dbReference type="EMBL" id="QRPD01000002">
    <property type="protein sequence ID" value="RHL89853.1"/>
    <property type="molecule type" value="Genomic_DNA"/>
</dbReference>
<keyword evidence="1" id="KW-0472">Membrane</keyword>
<evidence type="ECO:0000313" key="5">
    <source>
        <dbReference type="EMBL" id="RGK86530.1"/>
    </source>
</evidence>
<dbReference type="EMBL" id="QSVQ01000001">
    <property type="protein sequence ID" value="RGO55037.1"/>
    <property type="molecule type" value="Genomic_DNA"/>
</dbReference>
<dbReference type="EMBL" id="QRUK01000003">
    <property type="protein sequence ID" value="RGR60664.1"/>
    <property type="molecule type" value="Genomic_DNA"/>
</dbReference>
<evidence type="ECO:0000313" key="14">
    <source>
        <dbReference type="EMBL" id="RHF80944.1"/>
    </source>
</evidence>
<evidence type="ECO:0000313" key="26">
    <source>
        <dbReference type="Proteomes" id="UP000283652"/>
    </source>
</evidence>
<evidence type="ECO:0000313" key="3">
    <source>
        <dbReference type="EMBL" id="RGI86104.1"/>
    </source>
</evidence>
<dbReference type="EMBL" id="QRWH01000002">
    <property type="protein sequence ID" value="RGT11447.1"/>
    <property type="molecule type" value="Genomic_DNA"/>
</dbReference>
<evidence type="ECO:0000313" key="18">
    <source>
        <dbReference type="EMBL" id="VUX06010.1"/>
    </source>
</evidence>
<evidence type="ECO:0000313" key="32">
    <source>
        <dbReference type="Proteomes" id="UP000285666"/>
    </source>
</evidence>
<dbReference type="Proteomes" id="UP000283325">
    <property type="component" value="Unassembled WGS sequence"/>
</dbReference>
<sequence>MSILKVGVLAVAGVLLAVQFKNGKTEYSTYISVVLGILIFGGILGYLEILIHAFDKLEEDLDLDYAYVAILLKMLGITYVSELVSAICKDAGYQSVALQIEIFARLGIMVLCIPILMTLLEVVRGFLG</sequence>